<organism evidence="1 2">
    <name type="scientific">Eutypa lata (strain UCR-EL1)</name>
    <name type="common">Grapevine dieback disease fungus</name>
    <name type="synonym">Eutypa armeniacae</name>
    <dbReference type="NCBI Taxonomy" id="1287681"/>
    <lineage>
        <taxon>Eukaryota</taxon>
        <taxon>Fungi</taxon>
        <taxon>Dikarya</taxon>
        <taxon>Ascomycota</taxon>
        <taxon>Pezizomycotina</taxon>
        <taxon>Sordariomycetes</taxon>
        <taxon>Xylariomycetidae</taxon>
        <taxon>Xylariales</taxon>
        <taxon>Diatrypaceae</taxon>
        <taxon>Eutypa</taxon>
    </lineage>
</organism>
<evidence type="ECO:0000313" key="2">
    <source>
        <dbReference type="Proteomes" id="UP000012174"/>
    </source>
</evidence>
<evidence type="ECO:0000313" key="1">
    <source>
        <dbReference type="EMBL" id="EMR65868.1"/>
    </source>
</evidence>
<accession>M7SN51</accession>
<reference evidence="2" key="1">
    <citation type="journal article" date="2013" name="Genome Announc.">
        <title>Draft genome sequence of the grapevine dieback fungus Eutypa lata UCR-EL1.</title>
        <authorList>
            <person name="Blanco-Ulate B."/>
            <person name="Rolshausen P.E."/>
            <person name="Cantu D."/>
        </authorList>
    </citation>
    <scope>NUCLEOTIDE SEQUENCE [LARGE SCALE GENOMIC DNA]</scope>
    <source>
        <strain evidence="2">UCR-EL1</strain>
    </source>
</reference>
<dbReference type="OrthoDB" id="4635302at2759"/>
<dbReference type="SUPFAM" id="SSF56112">
    <property type="entry name" value="Protein kinase-like (PK-like)"/>
    <property type="match status" value="1"/>
</dbReference>
<dbReference type="EMBL" id="KB706771">
    <property type="protein sequence ID" value="EMR65868.1"/>
    <property type="molecule type" value="Genomic_DNA"/>
</dbReference>
<name>M7SN51_EUTLA</name>
<dbReference type="HOGENOM" id="CLU_1686568_0_0_1"/>
<keyword evidence="2" id="KW-1185">Reference proteome</keyword>
<dbReference type="InterPro" id="IPR011009">
    <property type="entry name" value="Kinase-like_dom_sf"/>
</dbReference>
<dbReference type="Gene3D" id="1.10.510.10">
    <property type="entry name" value="Transferase(Phosphotransferase) domain 1"/>
    <property type="match status" value="1"/>
</dbReference>
<dbReference type="KEGG" id="ela:UCREL1_7154"/>
<sequence length="169" mass="19160">MHLGNIMIGDTDEDDSAHNPIPILKLIDFDRGHVVDDPRKENIGVKWNIFDIGNVMRTLITGDRSMVSPQPADVTVRIKGNRKTFVSYGADIVARKYPNLDPGLQEMVVRCLAVVPNNRPSLEDIVIYLRDKIQRTTSASYRRYPGGGRYETTAEMRRLVKRCIFDANT</sequence>
<protein>
    <recommendedName>
        <fullName evidence="3">Protein kinase domain-containing protein</fullName>
    </recommendedName>
</protein>
<dbReference type="Proteomes" id="UP000012174">
    <property type="component" value="Unassembled WGS sequence"/>
</dbReference>
<proteinExistence type="predicted"/>
<gene>
    <name evidence="1" type="ORF">UCREL1_7154</name>
</gene>
<evidence type="ECO:0008006" key="3">
    <source>
        <dbReference type="Google" id="ProtNLM"/>
    </source>
</evidence>
<dbReference type="AlphaFoldDB" id="M7SN51"/>